<accession>A0A4Z0HFM1</accession>
<comment type="caution">
    <text evidence="1">The sequence shown here is derived from an EMBL/GenBank/DDBJ whole genome shotgun (WGS) entry which is preliminary data.</text>
</comment>
<organism evidence="1 2">
    <name type="scientific">Streptomyces palmae</name>
    <dbReference type="NCBI Taxonomy" id="1701085"/>
    <lineage>
        <taxon>Bacteria</taxon>
        <taxon>Bacillati</taxon>
        <taxon>Actinomycetota</taxon>
        <taxon>Actinomycetes</taxon>
        <taxon>Kitasatosporales</taxon>
        <taxon>Streptomycetaceae</taxon>
        <taxon>Streptomyces</taxon>
    </lineage>
</organism>
<evidence type="ECO:0000313" key="1">
    <source>
        <dbReference type="EMBL" id="TGB15621.1"/>
    </source>
</evidence>
<keyword evidence="2" id="KW-1185">Reference proteome</keyword>
<dbReference type="OrthoDB" id="7573292at2"/>
<dbReference type="AlphaFoldDB" id="A0A4Z0HFM1"/>
<dbReference type="EMBL" id="SRID01000036">
    <property type="protein sequence ID" value="TGB15621.1"/>
    <property type="molecule type" value="Genomic_DNA"/>
</dbReference>
<protein>
    <submittedName>
        <fullName evidence="1">Uncharacterized protein</fullName>
    </submittedName>
</protein>
<dbReference type="RefSeq" id="WP_135337993.1">
    <property type="nucleotide sequence ID" value="NZ_JBHLTX010000008.1"/>
</dbReference>
<proteinExistence type="predicted"/>
<reference evidence="1 2" key="1">
    <citation type="submission" date="2019-03" db="EMBL/GenBank/DDBJ databases">
        <authorList>
            <person name="Gonzalez-Pimentel J.L."/>
        </authorList>
    </citation>
    <scope>NUCLEOTIDE SEQUENCE [LARGE SCALE GENOMIC DNA]</scope>
    <source>
        <strain evidence="1 2">JCM 31289</strain>
    </source>
</reference>
<sequence length="74" mass="8246">MNNYRCTQCGTVGLTDGFIEDAGDHSRGYASWIEGALERGFFGGAKRRGRTRWQIAAFRCPVCGHLELFATEMV</sequence>
<name>A0A4Z0HFM1_9ACTN</name>
<dbReference type="Proteomes" id="UP000297948">
    <property type="component" value="Unassembled WGS sequence"/>
</dbReference>
<gene>
    <name evidence="1" type="ORF">E4099_06590</name>
</gene>
<evidence type="ECO:0000313" key="2">
    <source>
        <dbReference type="Proteomes" id="UP000297948"/>
    </source>
</evidence>